<accession>A0A1V4HVP7</accession>
<dbReference type="EMBL" id="MWPQ01000051">
    <property type="protein sequence ID" value="OPH81994.1"/>
    <property type="molecule type" value="Genomic_DNA"/>
</dbReference>
<reference evidence="5 6" key="1">
    <citation type="submission" date="2017-02" db="EMBL/GenBank/DDBJ databases">
        <title>Genome sequence of the nitrite-oxidizing bacterium Nitrobacter vulgaris strain Ab1.</title>
        <authorList>
            <person name="Mellbye B.L."/>
            <person name="Davis E.W."/>
            <person name="Spieck E."/>
            <person name="Chang J.H."/>
            <person name="Bottomley P.J."/>
            <person name="Sayavedra-Soto L.A."/>
        </authorList>
    </citation>
    <scope>NUCLEOTIDE SEQUENCE [LARGE SCALE GENOMIC DNA]</scope>
    <source>
        <strain evidence="5 6">Ab1</strain>
    </source>
</reference>
<evidence type="ECO:0000313" key="6">
    <source>
        <dbReference type="Proteomes" id="UP000189940"/>
    </source>
</evidence>
<feature type="domain" description="CBS" evidence="4">
    <location>
        <begin position="95"/>
        <end position="152"/>
    </location>
</feature>
<dbReference type="InterPro" id="IPR051257">
    <property type="entry name" value="Diverse_CBS-Domain"/>
</dbReference>
<feature type="domain" description="BON" evidence="3">
    <location>
        <begin position="158"/>
        <end position="225"/>
    </location>
</feature>
<evidence type="ECO:0000313" key="5">
    <source>
        <dbReference type="EMBL" id="OPH81994.1"/>
    </source>
</evidence>
<evidence type="ECO:0000259" key="4">
    <source>
        <dbReference type="PROSITE" id="PS51371"/>
    </source>
</evidence>
<dbReference type="PIRSF" id="PIRSF036990">
    <property type="entry name" value="UCP036990_CBS_BON"/>
    <property type="match status" value="1"/>
</dbReference>
<evidence type="ECO:0000259" key="3">
    <source>
        <dbReference type="PROSITE" id="PS50914"/>
    </source>
</evidence>
<protein>
    <recommendedName>
        <fullName evidence="7">Histidine kinase</fullName>
    </recommendedName>
</protein>
<evidence type="ECO:0008006" key="7">
    <source>
        <dbReference type="Google" id="ProtNLM"/>
    </source>
</evidence>
<dbReference type="PROSITE" id="PS50914">
    <property type="entry name" value="BON"/>
    <property type="match status" value="1"/>
</dbReference>
<dbReference type="InterPro" id="IPR046342">
    <property type="entry name" value="CBS_dom_sf"/>
</dbReference>
<sequence>MRAHQIMTRKVITVSADTSILDAANLMLQQHISGLPVVDKRSGLIGVVSEGDFVRRSEIGTQRPRIRWLEFLMGVSGKVAQDFVREHGRKVSEIMTQDDLCTATEDMPLAELVRLMERRSVKRLPVVRGRTVIGIVTRTDLLRAVASLAKDVPDPTADDDHIRDRVIASIDKNDWRPAQLSVTVHDGIVHLTGVITDARFRQAAIVAAENVPGVKVVHDHLYLGSAFIDNV</sequence>
<gene>
    <name evidence="5" type="ORF">B2M20_14650</name>
</gene>
<keyword evidence="1 2" id="KW-0129">CBS domain</keyword>
<evidence type="ECO:0000256" key="2">
    <source>
        <dbReference type="PROSITE-ProRule" id="PRU00703"/>
    </source>
</evidence>
<dbReference type="InterPro" id="IPR017080">
    <property type="entry name" value="UCP036990_CBS_BON"/>
</dbReference>
<dbReference type="STRING" id="29421.B2M20_14650"/>
<organism evidence="5 6">
    <name type="scientific">Nitrobacter vulgaris</name>
    <dbReference type="NCBI Taxonomy" id="29421"/>
    <lineage>
        <taxon>Bacteria</taxon>
        <taxon>Pseudomonadati</taxon>
        <taxon>Pseudomonadota</taxon>
        <taxon>Alphaproteobacteria</taxon>
        <taxon>Hyphomicrobiales</taxon>
        <taxon>Nitrobacteraceae</taxon>
        <taxon>Nitrobacter</taxon>
    </lineage>
</organism>
<comment type="caution">
    <text evidence="5">The sequence shown here is derived from an EMBL/GenBank/DDBJ whole genome shotgun (WGS) entry which is preliminary data.</text>
</comment>
<proteinExistence type="predicted"/>
<keyword evidence="6" id="KW-1185">Reference proteome</keyword>
<dbReference type="PROSITE" id="PS51371">
    <property type="entry name" value="CBS"/>
    <property type="match status" value="2"/>
</dbReference>
<dbReference type="Pfam" id="PF04972">
    <property type="entry name" value="BON"/>
    <property type="match status" value="1"/>
</dbReference>
<dbReference type="Pfam" id="PF00571">
    <property type="entry name" value="CBS"/>
    <property type="match status" value="2"/>
</dbReference>
<dbReference type="AlphaFoldDB" id="A0A1V4HVP7"/>
<dbReference type="InterPro" id="IPR000644">
    <property type="entry name" value="CBS_dom"/>
</dbReference>
<dbReference type="CDD" id="cd04586">
    <property type="entry name" value="CBS_pair_BON_assoc"/>
    <property type="match status" value="1"/>
</dbReference>
<dbReference type="OrthoDB" id="9783590at2"/>
<dbReference type="InterPro" id="IPR007055">
    <property type="entry name" value="BON_dom"/>
</dbReference>
<dbReference type="Gene3D" id="3.30.1340.30">
    <property type="match status" value="1"/>
</dbReference>
<dbReference type="RefSeq" id="WP_079447779.1">
    <property type="nucleotide sequence ID" value="NZ_MWPQ01000051.1"/>
</dbReference>
<dbReference type="PANTHER" id="PTHR43080">
    <property type="entry name" value="CBS DOMAIN-CONTAINING PROTEIN CBSX3, MITOCHONDRIAL"/>
    <property type="match status" value="1"/>
</dbReference>
<dbReference type="PANTHER" id="PTHR43080:SF26">
    <property type="entry name" value="REGULATORY PROTEIN"/>
    <property type="match status" value="1"/>
</dbReference>
<dbReference type="Gene3D" id="3.10.580.10">
    <property type="entry name" value="CBS-domain"/>
    <property type="match status" value="1"/>
</dbReference>
<name>A0A1V4HVP7_NITVU</name>
<evidence type="ECO:0000256" key="1">
    <source>
        <dbReference type="ARBA" id="ARBA00023122"/>
    </source>
</evidence>
<feature type="domain" description="CBS" evidence="4">
    <location>
        <begin position="7"/>
        <end position="65"/>
    </location>
</feature>
<dbReference type="SMART" id="SM00116">
    <property type="entry name" value="CBS"/>
    <property type="match status" value="2"/>
</dbReference>
<dbReference type="SUPFAM" id="SSF54631">
    <property type="entry name" value="CBS-domain pair"/>
    <property type="match status" value="1"/>
</dbReference>
<dbReference type="Proteomes" id="UP000189940">
    <property type="component" value="Unassembled WGS sequence"/>
</dbReference>